<feature type="compositionally biased region" description="Low complexity" evidence="3">
    <location>
        <begin position="162"/>
        <end position="174"/>
    </location>
</feature>
<keyword evidence="1" id="KW-0479">Metal-binding</keyword>
<keyword evidence="6" id="KW-1185">Reference proteome</keyword>
<evidence type="ECO:0000313" key="6">
    <source>
        <dbReference type="Proteomes" id="UP001373714"/>
    </source>
</evidence>
<feature type="compositionally biased region" description="Polar residues" evidence="3">
    <location>
        <begin position="115"/>
        <end position="151"/>
    </location>
</feature>
<feature type="region of interest" description="Disordered" evidence="3">
    <location>
        <begin position="241"/>
        <end position="333"/>
    </location>
</feature>
<evidence type="ECO:0000256" key="3">
    <source>
        <dbReference type="SAM" id="MobiDB-lite"/>
    </source>
</evidence>
<dbReference type="EMBL" id="JAVHNS010000004">
    <property type="protein sequence ID" value="KAK6358095.1"/>
    <property type="molecule type" value="Genomic_DNA"/>
</dbReference>
<keyword evidence="2" id="KW-0175">Coiled coil</keyword>
<dbReference type="AlphaFoldDB" id="A0AAV9V7V4"/>
<sequence>MEPSSHNADFFNKIPHNGLNNPIDLKRNPTRLNSTDILNNALPPTPNNHGIASSPPSKCLDVSAFIEALGNGKDPSFDVDQSAPGGSYDFGTDGFGSNGFHYDYGVSDPAIPAKTPTNFSGLSPADNSPSNFNENIDPSLTSTSIVPSSGYNGAAQAKGPDASQQPTSASPAAAPTPLAAGKYLCMEPGCNQVFTGQRILDEHYQKVHGIEHRHKCSNKNCSYSCTRDDNLKSHKKDRCKFKSPAGAQKRHCAPESTVSPDAQTGSQPVVKKRQRRAKATRHLPTPPNSTASTPAMPLHSEQTSANSSPSSPPDTSPRETIGGIGPATLSPLTPLNESALTDCNIIATLEKNNKTLGMEKLVLENELSMLKEKYSDLEMKYSNLDKMCLKVAWEKLVLEERNSALDKQCSVIQEEL</sequence>
<organism evidence="5 6">
    <name type="scientific">Orbilia blumenaviensis</name>
    <dbReference type="NCBI Taxonomy" id="1796055"/>
    <lineage>
        <taxon>Eukaryota</taxon>
        <taxon>Fungi</taxon>
        <taxon>Dikarya</taxon>
        <taxon>Ascomycota</taxon>
        <taxon>Pezizomycotina</taxon>
        <taxon>Orbiliomycetes</taxon>
        <taxon>Orbiliales</taxon>
        <taxon>Orbiliaceae</taxon>
        <taxon>Orbilia</taxon>
    </lineage>
</organism>
<gene>
    <name evidence="5" type="ORF">TWF730_007450</name>
</gene>
<evidence type="ECO:0000259" key="4">
    <source>
        <dbReference type="PROSITE" id="PS50157"/>
    </source>
</evidence>
<dbReference type="InterPro" id="IPR013087">
    <property type="entry name" value="Znf_C2H2_type"/>
</dbReference>
<dbReference type="SMART" id="SM00355">
    <property type="entry name" value="ZnF_C2H2"/>
    <property type="match status" value="2"/>
</dbReference>
<name>A0AAV9V7V4_9PEZI</name>
<dbReference type="GO" id="GO:0008270">
    <property type="term" value="F:zinc ion binding"/>
    <property type="evidence" value="ECO:0007669"/>
    <property type="project" value="UniProtKB-KW"/>
</dbReference>
<keyword evidence="1" id="KW-0862">Zinc</keyword>
<feature type="region of interest" description="Disordered" evidence="3">
    <location>
        <begin position="115"/>
        <end position="174"/>
    </location>
</feature>
<feature type="coiled-coil region" evidence="2">
    <location>
        <begin position="346"/>
        <end position="387"/>
    </location>
</feature>
<feature type="compositionally biased region" description="Polar residues" evidence="3">
    <location>
        <begin position="256"/>
        <end position="267"/>
    </location>
</feature>
<feature type="compositionally biased region" description="Low complexity" evidence="3">
    <location>
        <begin position="288"/>
        <end position="297"/>
    </location>
</feature>
<protein>
    <recommendedName>
        <fullName evidence="4">C2H2-type domain-containing protein</fullName>
    </recommendedName>
</protein>
<dbReference type="PROSITE" id="PS00028">
    <property type="entry name" value="ZINC_FINGER_C2H2_1"/>
    <property type="match status" value="1"/>
</dbReference>
<evidence type="ECO:0000256" key="2">
    <source>
        <dbReference type="SAM" id="Coils"/>
    </source>
</evidence>
<accession>A0AAV9V7V4</accession>
<proteinExistence type="predicted"/>
<dbReference type="PROSITE" id="PS50157">
    <property type="entry name" value="ZINC_FINGER_C2H2_2"/>
    <property type="match status" value="1"/>
</dbReference>
<reference evidence="5 6" key="1">
    <citation type="submission" date="2019-10" db="EMBL/GenBank/DDBJ databases">
        <authorList>
            <person name="Palmer J.M."/>
        </authorList>
    </citation>
    <scope>NUCLEOTIDE SEQUENCE [LARGE SCALE GENOMIC DNA]</scope>
    <source>
        <strain evidence="5 6">TWF730</strain>
    </source>
</reference>
<evidence type="ECO:0000313" key="5">
    <source>
        <dbReference type="EMBL" id="KAK6358095.1"/>
    </source>
</evidence>
<feature type="compositionally biased region" description="Basic residues" evidence="3">
    <location>
        <begin position="270"/>
        <end position="281"/>
    </location>
</feature>
<feature type="domain" description="C2H2-type" evidence="4">
    <location>
        <begin position="183"/>
        <end position="213"/>
    </location>
</feature>
<evidence type="ECO:0000256" key="1">
    <source>
        <dbReference type="PROSITE-ProRule" id="PRU00042"/>
    </source>
</evidence>
<keyword evidence="1" id="KW-0863">Zinc-finger</keyword>
<comment type="caution">
    <text evidence="5">The sequence shown here is derived from an EMBL/GenBank/DDBJ whole genome shotgun (WGS) entry which is preliminary data.</text>
</comment>
<dbReference type="Proteomes" id="UP001373714">
    <property type="component" value="Unassembled WGS sequence"/>
</dbReference>